<evidence type="ECO:0000256" key="1">
    <source>
        <dbReference type="ARBA" id="ARBA00022723"/>
    </source>
</evidence>
<dbReference type="Gene3D" id="1.10.1200.270">
    <property type="entry name" value="Methyltransferase, alpha-helical capping domain"/>
    <property type="match status" value="1"/>
</dbReference>
<keyword evidence="1" id="KW-0479">Metal-binding</keyword>
<dbReference type="GO" id="GO:0046872">
    <property type="term" value="F:metal ion binding"/>
    <property type="evidence" value="ECO:0007669"/>
    <property type="project" value="UniProtKB-KW"/>
</dbReference>
<dbReference type="eggNOG" id="ENOG502QVIG">
    <property type="taxonomic scope" value="Eukaryota"/>
</dbReference>
<dbReference type="Pfam" id="PF03492">
    <property type="entry name" value="Methyltransf_7"/>
    <property type="match status" value="1"/>
</dbReference>
<proteinExistence type="predicted"/>
<dbReference type="InterPro" id="IPR042086">
    <property type="entry name" value="MeTrfase_capping"/>
</dbReference>
<name>F2TY55_SALR5</name>
<organism evidence="4">
    <name type="scientific">Salpingoeca rosetta (strain ATCC 50818 / BSB-021)</name>
    <dbReference type="NCBI Taxonomy" id="946362"/>
    <lineage>
        <taxon>Eukaryota</taxon>
        <taxon>Choanoflagellata</taxon>
        <taxon>Craspedida</taxon>
        <taxon>Salpingoecidae</taxon>
        <taxon>Salpingoeca</taxon>
    </lineage>
</organism>
<protein>
    <submittedName>
        <fullName evidence="3">Uncharacterized protein</fullName>
    </submittedName>
</protein>
<dbReference type="GeneID" id="16079083"/>
<sequence length="422" mass="46578">MMVVARGVVRAVCAAAGCRLAVGGRAAVGGMGRRCQHTDAGEEQEGKHIPYGQEGTGYYSLATKGCFDVINNASDLALNSLRTAVDAYKARNDGKPFVIADYGTADAGTSMPLITVLLKELETLIGEDPVTFIYEDQTTNDFNSVFKRAHGLIPPPQSYKDDTPLQPFVQKYNNTFVMASGTSFYEQVTPNETVDLGISATAMHWLTSSPCAIPDALHSAYSKDAATLAKYEEQAFSDLLRIFQHRAAELKSGGQFVCINFAKDDKGQFLGHTEQTPACMHTTFYELWCEMADEGLITKQEVLNTNFPNQYRTIREHQRVLDDASLSSLEVQTLNTRVVPCPYRQSLLKGEIEPAKYAATFVPTTRTWSNSTFVSGLDDSRSAEEKDALVDEMFNRYAARISKNPTDHGMDYVHAYLAFAKK</sequence>
<dbReference type="RefSeq" id="XP_004998490.1">
    <property type="nucleotide sequence ID" value="XM_004998433.1"/>
</dbReference>
<keyword evidence="4" id="KW-1185">Reference proteome</keyword>
<dbReference type="SUPFAM" id="SSF53335">
    <property type="entry name" value="S-adenosyl-L-methionine-dependent methyltransferases"/>
    <property type="match status" value="1"/>
</dbReference>
<evidence type="ECO:0000256" key="2">
    <source>
        <dbReference type="ARBA" id="ARBA00022842"/>
    </source>
</evidence>
<dbReference type="InterPro" id="IPR005299">
    <property type="entry name" value="MeTrfase_7"/>
</dbReference>
<dbReference type="GO" id="GO:0008168">
    <property type="term" value="F:methyltransferase activity"/>
    <property type="evidence" value="ECO:0007669"/>
    <property type="project" value="InterPro"/>
</dbReference>
<dbReference type="EMBL" id="GL832956">
    <property type="protein sequence ID" value="EGD76315.1"/>
    <property type="molecule type" value="Genomic_DNA"/>
</dbReference>
<dbReference type="OMA" id="YLGPDLC"/>
<accession>F2TY55</accession>
<gene>
    <name evidence="3" type="ORF">PTSG_11672</name>
</gene>
<dbReference type="OrthoDB" id="10261390at2759"/>
<dbReference type="InParanoid" id="F2TY55"/>
<keyword evidence="2" id="KW-0460">Magnesium</keyword>
<dbReference type="Proteomes" id="UP000007799">
    <property type="component" value="Unassembled WGS sequence"/>
</dbReference>
<dbReference type="PANTHER" id="PTHR31009">
    <property type="entry name" value="S-ADENOSYL-L-METHIONINE:CARBOXYL METHYLTRANSFERASE FAMILY PROTEIN"/>
    <property type="match status" value="1"/>
</dbReference>
<dbReference type="AlphaFoldDB" id="F2TY55"/>
<reference evidence="3" key="1">
    <citation type="submission" date="2009-08" db="EMBL/GenBank/DDBJ databases">
        <title>Annotation of Salpingoeca rosetta.</title>
        <authorList>
            <consortium name="The Broad Institute Genome Sequencing Platform"/>
            <person name="Russ C."/>
            <person name="Cuomo C."/>
            <person name="Burger G."/>
            <person name="Gray M.W."/>
            <person name="Holland P.W.H."/>
            <person name="King N."/>
            <person name="Lang F.B.F."/>
            <person name="Roger A.J."/>
            <person name="Ruiz-Trillo I."/>
            <person name="Young S.K."/>
            <person name="Zeng Q."/>
            <person name="Gargeya S."/>
            <person name="Alvarado L."/>
            <person name="Berlin A."/>
            <person name="Chapman S.B."/>
            <person name="Chen Z."/>
            <person name="Freedman E."/>
            <person name="Gellesch M."/>
            <person name="Goldberg J."/>
            <person name="Griggs A."/>
            <person name="Gujja S."/>
            <person name="Heilman E."/>
            <person name="Heiman D."/>
            <person name="Howarth C."/>
            <person name="Mehta T."/>
            <person name="Neiman D."/>
            <person name="Pearson M."/>
            <person name="Roberts A."/>
            <person name="Saif S."/>
            <person name="Shea T."/>
            <person name="Shenoy N."/>
            <person name="Sisk P."/>
            <person name="Stolte C."/>
            <person name="Sykes S."/>
            <person name="White J."/>
            <person name="Yandava C."/>
            <person name="Haas B."/>
            <person name="Nusbaum C."/>
            <person name="Birren B."/>
        </authorList>
    </citation>
    <scope>NUCLEOTIDE SEQUENCE [LARGE SCALE GENOMIC DNA]</scope>
    <source>
        <strain evidence="3">ATCC 50818</strain>
    </source>
</reference>
<evidence type="ECO:0000313" key="4">
    <source>
        <dbReference type="Proteomes" id="UP000007799"/>
    </source>
</evidence>
<dbReference type="InterPro" id="IPR029063">
    <property type="entry name" value="SAM-dependent_MTases_sf"/>
</dbReference>
<dbReference type="Gene3D" id="3.40.50.150">
    <property type="entry name" value="Vaccinia Virus protein VP39"/>
    <property type="match status" value="1"/>
</dbReference>
<evidence type="ECO:0000313" key="3">
    <source>
        <dbReference type="EMBL" id="EGD76315.1"/>
    </source>
</evidence>